<keyword evidence="2" id="KW-1185">Reference proteome</keyword>
<dbReference type="Proteomes" id="UP001195483">
    <property type="component" value="Unassembled WGS sequence"/>
</dbReference>
<dbReference type="Pfam" id="PF07801">
    <property type="entry name" value="DUF1647"/>
    <property type="match status" value="1"/>
</dbReference>
<reference evidence="1" key="1">
    <citation type="journal article" date="2021" name="Genome Biol. Evol.">
        <title>A High-Quality Reference Genome for a Parasitic Bivalve with Doubly Uniparental Inheritance (Bivalvia: Unionida).</title>
        <authorList>
            <person name="Smith C.H."/>
        </authorList>
    </citation>
    <scope>NUCLEOTIDE SEQUENCE</scope>
    <source>
        <strain evidence="1">CHS0354</strain>
    </source>
</reference>
<organism evidence="1 2">
    <name type="scientific">Potamilus streckersoni</name>
    <dbReference type="NCBI Taxonomy" id="2493646"/>
    <lineage>
        <taxon>Eukaryota</taxon>
        <taxon>Metazoa</taxon>
        <taxon>Spiralia</taxon>
        <taxon>Lophotrochozoa</taxon>
        <taxon>Mollusca</taxon>
        <taxon>Bivalvia</taxon>
        <taxon>Autobranchia</taxon>
        <taxon>Heteroconchia</taxon>
        <taxon>Palaeoheterodonta</taxon>
        <taxon>Unionida</taxon>
        <taxon>Unionoidea</taxon>
        <taxon>Unionidae</taxon>
        <taxon>Ambleminae</taxon>
        <taxon>Lampsilini</taxon>
        <taxon>Potamilus</taxon>
    </lineage>
</organism>
<dbReference type="PANTHER" id="PTHR31389">
    <property type="entry name" value="LD39211P"/>
    <property type="match status" value="1"/>
</dbReference>
<comment type="caution">
    <text evidence="1">The sequence shown here is derived from an EMBL/GenBank/DDBJ whole genome shotgun (WGS) entry which is preliminary data.</text>
</comment>
<evidence type="ECO:0000313" key="2">
    <source>
        <dbReference type="Proteomes" id="UP001195483"/>
    </source>
</evidence>
<reference evidence="1" key="3">
    <citation type="submission" date="2023-05" db="EMBL/GenBank/DDBJ databases">
        <authorList>
            <person name="Smith C.H."/>
        </authorList>
    </citation>
    <scope>NUCLEOTIDE SEQUENCE</scope>
    <source>
        <strain evidence="1">CHS0354</strain>
        <tissue evidence="1">Mantle</tissue>
    </source>
</reference>
<dbReference type="EMBL" id="JAEAOA010000720">
    <property type="protein sequence ID" value="KAK3609973.1"/>
    <property type="molecule type" value="Genomic_DNA"/>
</dbReference>
<proteinExistence type="predicted"/>
<dbReference type="PANTHER" id="PTHR31389:SF4">
    <property type="entry name" value="LD39211P"/>
    <property type="match status" value="1"/>
</dbReference>
<dbReference type="AlphaFoldDB" id="A0AAE0WC78"/>
<name>A0AAE0WC78_9BIVA</name>
<accession>A0AAE0WC78</accession>
<reference evidence="1" key="2">
    <citation type="journal article" date="2021" name="Genome Biol. Evol.">
        <title>Developing a high-quality reference genome for a parasitic bivalve with doubly uniparental inheritance (Bivalvia: Unionida).</title>
        <authorList>
            <person name="Smith C.H."/>
        </authorList>
    </citation>
    <scope>NUCLEOTIDE SEQUENCE</scope>
    <source>
        <strain evidence="1">CHS0354</strain>
        <tissue evidence="1">Mantle</tissue>
    </source>
</reference>
<protein>
    <submittedName>
        <fullName evidence="1">Uncharacterized protein</fullName>
    </submittedName>
</protein>
<evidence type="ECO:0000313" key="1">
    <source>
        <dbReference type="EMBL" id="KAK3609973.1"/>
    </source>
</evidence>
<sequence>MIQPHMWRKLKKRWLLFLIFAVACLYISQNLMWQTQVADRERGREVGVVRADQRQDINNVLESFEKEKALSSGLNENSNSKLGADARLRAKYGSARIILQPEKHGPGYNECPTWFHDFFEENLAVIANYSIGNAKPYLEKLGAYQKEPNTTVDFPVFVTAANSGFFDVTQALLKSVHEIIMPKYKDMKLIYYDLGLQDNEVKRLKKYCKCEVRKFPFEDFPDHVQQLKTYAWKPIIIMKLLMEFGFVWWMDSSVRWTTDKLEESLSYCKANSIIFFTYDKILSVAQHMDTQTMKYFGEDPCKFRYFGEIEATFGAYHFDEVSQTLVRSWAACALNENCIAPPGTASKLSCSIHRTEDGRCHRFDQAVLSLMLRRLYHEQNDYPQVPVPINLRVIERGHRINYFPND</sequence>
<dbReference type="InterPro" id="IPR012444">
    <property type="entry name" value="DUF1647"/>
</dbReference>
<gene>
    <name evidence="1" type="ORF">CHS0354_011809</name>
</gene>